<keyword evidence="2" id="KW-1185">Reference proteome</keyword>
<dbReference type="EMBL" id="JYDQ01001875">
    <property type="protein sequence ID" value="KRY04540.1"/>
    <property type="molecule type" value="Genomic_DNA"/>
</dbReference>
<dbReference type="Proteomes" id="UP000054783">
    <property type="component" value="Unassembled WGS sequence"/>
</dbReference>
<reference evidence="1 2" key="1">
    <citation type="submission" date="2015-01" db="EMBL/GenBank/DDBJ databases">
        <title>Evolution of Trichinella species and genotypes.</title>
        <authorList>
            <person name="Korhonen P.K."/>
            <person name="Edoardo P."/>
            <person name="Giuseppe L.R."/>
            <person name="Gasser R.B."/>
        </authorList>
    </citation>
    <scope>NUCLEOTIDE SEQUENCE [LARGE SCALE GENOMIC DNA]</scope>
    <source>
        <strain evidence="1">ISS2496</strain>
    </source>
</reference>
<sequence>MDTCIQTHETLVDVMSCHQDDVVKKLACLTKVWTHTPHKPEQLARRFVVPRGNNACLMTNGR</sequence>
<organism evidence="1 2">
    <name type="scientific">Trichinella patagoniensis</name>
    <dbReference type="NCBI Taxonomy" id="990121"/>
    <lineage>
        <taxon>Eukaryota</taxon>
        <taxon>Metazoa</taxon>
        <taxon>Ecdysozoa</taxon>
        <taxon>Nematoda</taxon>
        <taxon>Enoplea</taxon>
        <taxon>Dorylaimia</taxon>
        <taxon>Trichinellida</taxon>
        <taxon>Trichinellidae</taxon>
        <taxon>Trichinella</taxon>
    </lineage>
</organism>
<gene>
    <name evidence="1" type="ORF">T12_5871</name>
</gene>
<comment type="caution">
    <text evidence="1">The sequence shown here is derived from an EMBL/GenBank/DDBJ whole genome shotgun (WGS) entry which is preliminary data.</text>
</comment>
<evidence type="ECO:0000313" key="1">
    <source>
        <dbReference type="EMBL" id="KRY04540.1"/>
    </source>
</evidence>
<proteinExistence type="predicted"/>
<name>A0A0V0YWN5_9BILA</name>
<dbReference type="AlphaFoldDB" id="A0A0V0YWN5"/>
<evidence type="ECO:0000313" key="2">
    <source>
        <dbReference type="Proteomes" id="UP000054783"/>
    </source>
</evidence>
<protein>
    <submittedName>
        <fullName evidence="1">Uncharacterized protein</fullName>
    </submittedName>
</protein>
<accession>A0A0V0YWN5</accession>